<evidence type="ECO:0000313" key="3">
    <source>
        <dbReference type="Proteomes" id="UP001178507"/>
    </source>
</evidence>
<comment type="caution">
    <text evidence="2">The sequence shown here is derived from an EMBL/GenBank/DDBJ whole genome shotgun (WGS) entry which is preliminary data.</text>
</comment>
<keyword evidence="3" id="KW-1185">Reference proteome</keyword>
<dbReference type="Proteomes" id="UP001178507">
    <property type="component" value="Unassembled WGS sequence"/>
</dbReference>
<protein>
    <submittedName>
        <fullName evidence="2">Uncharacterized protein</fullName>
    </submittedName>
</protein>
<feature type="non-terminal residue" evidence="2">
    <location>
        <position position="456"/>
    </location>
</feature>
<proteinExistence type="predicted"/>
<feature type="region of interest" description="Disordered" evidence="1">
    <location>
        <begin position="250"/>
        <end position="281"/>
    </location>
</feature>
<gene>
    <name evidence="2" type="ORF">EVOR1521_LOCUS5470</name>
</gene>
<feature type="non-terminal residue" evidence="2">
    <location>
        <position position="1"/>
    </location>
</feature>
<dbReference type="AlphaFoldDB" id="A0AA36ML10"/>
<accession>A0AA36ML10</accession>
<evidence type="ECO:0000313" key="2">
    <source>
        <dbReference type="EMBL" id="CAJ1376394.1"/>
    </source>
</evidence>
<evidence type="ECO:0000256" key="1">
    <source>
        <dbReference type="SAM" id="MobiDB-lite"/>
    </source>
</evidence>
<name>A0AA36ML10_9DINO</name>
<dbReference type="EMBL" id="CAUJNA010000390">
    <property type="protein sequence ID" value="CAJ1376394.1"/>
    <property type="molecule type" value="Genomic_DNA"/>
</dbReference>
<organism evidence="2 3">
    <name type="scientific">Effrenium voratum</name>
    <dbReference type="NCBI Taxonomy" id="2562239"/>
    <lineage>
        <taxon>Eukaryota</taxon>
        <taxon>Sar</taxon>
        <taxon>Alveolata</taxon>
        <taxon>Dinophyceae</taxon>
        <taxon>Suessiales</taxon>
        <taxon>Symbiodiniaceae</taxon>
        <taxon>Effrenium</taxon>
    </lineage>
</organism>
<reference evidence="2" key="1">
    <citation type="submission" date="2023-08" db="EMBL/GenBank/DDBJ databases">
        <authorList>
            <person name="Chen Y."/>
            <person name="Shah S."/>
            <person name="Dougan E. K."/>
            <person name="Thang M."/>
            <person name="Chan C."/>
        </authorList>
    </citation>
    <scope>NUCLEOTIDE SEQUENCE</scope>
</reference>
<sequence>IPPCQPCYGKMDSSGDERVESTARHVELWLDQLSKPEHKLLIRKVRVTWSAETFYSPERELAWEAWITLSSTTRVPNKASSFKHVLGNSPLLKRGAFPVFINAMARKDFRNWKVPLSFHGAGGSNNALSIEQLQWFSGSVIDMFLLDDQPGTSVVDLNCLSDRGLPQVGYCGIVWIQEKALVRNVILENVTTSLSNMYKEKLRQKTLLLETGVVIPEAEKLNGISITDSSSQGIQWSSLQKAHNDKFPSGAAYSPASNKRGPECSTEELQKQTKPAMDLKPAQPPDGLLSTGVATDDFQLILAPDGSLYVKALKDSCLESSAALFLCKGTYKTGATAKAEKGKPGSAFIPSEMSQDTLVVVDVGGARCPNGAPPSFPVPLEAALQWFAGARLQVGAIFKDKVFEVEGKFKVAATDDVIYQLDVSRKDMDPKAVIAKEALSSYVDYSKLTHLQAIQR</sequence>